<evidence type="ECO:0000256" key="14">
    <source>
        <dbReference type="ARBA" id="ARBA00042984"/>
    </source>
</evidence>
<keyword evidence="9" id="KW-0560">Oxidoreductase</keyword>
<feature type="domain" description="2-oxoglutarate dehydrogenase E1 component N-terminal" evidence="16">
    <location>
        <begin position="35"/>
        <end position="74"/>
    </location>
</feature>
<evidence type="ECO:0000256" key="5">
    <source>
        <dbReference type="ARBA" id="ARBA00012280"/>
    </source>
</evidence>
<dbReference type="GO" id="GO:0045252">
    <property type="term" value="C:oxoglutarate dehydrogenase complex"/>
    <property type="evidence" value="ECO:0007669"/>
    <property type="project" value="TreeGrafter"/>
</dbReference>
<keyword evidence="10" id="KW-0786">Thiamine pyrophosphate</keyword>
<evidence type="ECO:0000256" key="8">
    <source>
        <dbReference type="ARBA" id="ARBA00022946"/>
    </source>
</evidence>
<evidence type="ECO:0000256" key="6">
    <source>
        <dbReference type="ARBA" id="ARBA00022723"/>
    </source>
</evidence>
<protein>
    <recommendedName>
        <fullName evidence="13">2-oxoglutarate dehydrogenase, mitochondrial</fullName>
        <ecNumber evidence="5">1.2.4.2</ecNumber>
    </recommendedName>
    <alternativeName>
        <fullName evidence="14">2-oxoglutarate dehydrogenase complex component E1</fullName>
    </alternativeName>
</protein>
<keyword evidence="6" id="KW-0479">Metal-binding</keyword>
<evidence type="ECO:0000256" key="4">
    <source>
        <dbReference type="ARBA" id="ARBA00006936"/>
    </source>
</evidence>
<dbReference type="Pfam" id="PF16078">
    <property type="entry name" value="2-oxogl_dehyd_N"/>
    <property type="match status" value="1"/>
</dbReference>
<dbReference type="EC" id="1.2.4.2" evidence="5"/>
<dbReference type="InterPro" id="IPR029061">
    <property type="entry name" value="THDP-binding"/>
</dbReference>
<evidence type="ECO:0000313" key="18">
    <source>
        <dbReference type="Proteomes" id="UP000536275"/>
    </source>
</evidence>
<dbReference type="Gene3D" id="1.10.287.1150">
    <property type="entry name" value="TPP helical domain"/>
    <property type="match status" value="1"/>
</dbReference>
<evidence type="ECO:0000313" key="17">
    <source>
        <dbReference type="EMBL" id="KAF6072659.1"/>
    </source>
</evidence>
<sequence>MLRAFRSAVPRTQLLKSRLTIPKTSVIGRRYLATDSFLQGSNSNYVDEMYEAWRQDPSSVHASWNAYFKNIENDNIPPSKAFQAPPTIVPTVSGGAAGFYPGQSPISEDVVTHLKVQLLVRAYQVRGHQKAKIDPLGISFGDNTTVPKELTLDYYGFTEQDLAKEITLGPGILPRFAQGGKKSMTLKEIINFCEKTYCSSYGVEYVHIPSKEQCDWLRDRIEVPQPFKYSPDQKRQILDRLIWATSFESFLSSKFPNDKRFGLEGAEAVVPGMKALIDTSVEYGVEDVVIGMPHRGRLNMLSNVVRKPNESIFSEFTGSKEFDEGSGDVKYHLGMNYARPTTSGKHVNLWCCFG</sequence>
<evidence type="ECO:0000256" key="7">
    <source>
        <dbReference type="ARBA" id="ARBA00022842"/>
    </source>
</evidence>
<name>A0A8H6F6M3_CANAX</name>
<comment type="caution">
    <text evidence="17">The sequence shown here is derived from an EMBL/GenBank/DDBJ whole genome shotgun (WGS) entry which is preliminary data.</text>
</comment>
<dbReference type="AlphaFoldDB" id="A0A8H6F6M3"/>
<dbReference type="GO" id="GO:0004591">
    <property type="term" value="F:oxoglutarate dehydrogenase (succinyl-transferring) activity"/>
    <property type="evidence" value="ECO:0007669"/>
    <property type="project" value="UniProtKB-EC"/>
</dbReference>
<dbReference type="GO" id="GO:0046872">
    <property type="term" value="F:metal ion binding"/>
    <property type="evidence" value="ECO:0007669"/>
    <property type="project" value="UniProtKB-KW"/>
</dbReference>
<dbReference type="InterPro" id="IPR032106">
    <property type="entry name" value="2-oxogl_dehyd_N"/>
</dbReference>
<evidence type="ECO:0000256" key="2">
    <source>
        <dbReference type="ARBA" id="ARBA00001964"/>
    </source>
</evidence>
<evidence type="ECO:0000256" key="11">
    <source>
        <dbReference type="ARBA" id="ARBA00023128"/>
    </source>
</evidence>
<evidence type="ECO:0000256" key="10">
    <source>
        <dbReference type="ARBA" id="ARBA00023052"/>
    </source>
</evidence>
<dbReference type="GO" id="GO:0005759">
    <property type="term" value="C:mitochondrial matrix"/>
    <property type="evidence" value="ECO:0007669"/>
    <property type="project" value="UniProtKB-SubCell"/>
</dbReference>
<organism evidence="17 18">
    <name type="scientific">Candida albicans</name>
    <name type="common">Yeast</name>
    <dbReference type="NCBI Taxonomy" id="5476"/>
    <lineage>
        <taxon>Eukaryota</taxon>
        <taxon>Fungi</taxon>
        <taxon>Dikarya</taxon>
        <taxon>Ascomycota</taxon>
        <taxon>Saccharomycotina</taxon>
        <taxon>Pichiomycetes</taxon>
        <taxon>Debaryomycetaceae</taxon>
        <taxon>Candida/Lodderomyces clade</taxon>
        <taxon>Candida</taxon>
    </lineage>
</organism>
<evidence type="ECO:0000256" key="15">
    <source>
        <dbReference type="ARBA" id="ARBA00051911"/>
    </source>
</evidence>
<evidence type="ECO:0000256" key="12">
    <source>
        <dbReference type="ARBA" id="ARBA00037426"/>
    </source>
</evidence>
<comment type="cofactor">
    <cofactor evidence="2">
        <name>thiamine diphosphate</name>
        <dbReference type="ChEBI" id="CHEBI:58937"/>
    </cofactor>
</comment>
<dbReference type="PANTHER" id="PTHR23152:SF4">
    <property type="entry name" value="2-OXOADIPATE DEHYDROGENASE COMPLEX COMPONENT E1"/>
    <property type="match status" value="1"/>
</dbReference>
<reference evidence="17 18" key="1">
    <citation type="submission" date="2020-03" db="EMBL/GenBank/DDBJ databases">
        <title>FDA dAtabase for Regulatory Grade micrObial Sequences (FDA-ARGOS): Supporting development and validation of Infectious Disease Dx tests.</title>
        <authorList>
            <person name="Campos J."/>
            <person name="Goldberg B."/>
            <person name="Tallon L."/>
            <person name="Sadzewicz L."/>
            <person name="Vavikolanu K."/>
            <person name="Mehta A."/>
            <person name="Aluvathingal J."/>
            <person name="Nadendla S."/>
            <person name="Nandy P."/>
            <person name="Geyer C."/>
            <person name="Yan Y."/>
            <person name="Sichtig H."/>
        </authorList>
    </citation>
    <scope>NUCLEOTIDE SEQUENCE [LARGE SCALE GENOMIC DNA]</scope>
    <source>
        <strain evidence="17 18">FDAARGOS_656</strain>
    </source>
</reference>
<comment type="cofactor">
    <cofactor evidence="1">
        <name>Mg(2+)</name>
        <dbReference type="ChEBI" id="CHEBI:18420"/>
    </cofactor>
</comment>
<dbReference type="Gene3D" id="3.40.50.970">
    <property type="match status" value="1"/>
</dbReference>
<evidence type="ECO:0000256" key="1">
    <source>
        <dbReference type="ARBA" id="ARBA00001946"/>
    </source>
</evidence>
<comment type="catalytic activity">
    <reaction evidence="15">
        <text>N(6)-[(R)-lipoyl]-L-lysyl-[protein] + 2-oxoglutarate + H(+) = N(6)-[(R)-S(8)-succinyldihydrolipoyl]-L-lysyl-[protein] + CO2</text>
        <dbReference type="Rhea" id="RHEA:12188"/>
        <dbReference type="Rhea" id="RHEA-COMP:10474"/>
        <dbReference type="Rhea" id="RHEA-COMP:20092"/>
        <dbReference type="ChEBI" id="CHEBI:15378"/>
        <dbReference type="ChEBI" id="CHEBI:16526"/>
        <dbReference type="ChEBI" id="CHEBI:16810"/>
        <dbReference type="ChEBI" id="CHEBI:83099"/>
        <dbReference type="ChEBI" id="CHEBI:83120"/>
        <dbReference type="EC" id="1.2.4.2"/>
    </reaction>
</comment>
<dbReference type="GO" id="GO:0006099">
    <property type="term" value="P:tricarboxylic acid cycle"/>
    <property type="evidence" value="ECO:0007669"/>
    <property type="project" value="TreeGrafter"/>
</dbReference>
<dbReference type="InterPro" id="IPR011603">
    <property type="entry name" value="2oxoglutarate_DH_E1"/>
</dbReference>
<keyword evidence="11" id="KW-0496">Mitochondrion</keyword>
<dbReference type="FunFam" id="1.10.287.1150:FF:000002">
    <property type="entry name" value="2-oxoglutarate dehydrogenase E1 component"/>
    <property type="match status" value="1"/>
</dbReference>
<dbReference type="EMBL" id="JABWAD010000007">
    <property type="protein sequence ID" value="KAF6072659.1"/>
    <property type="molecule type" value="Genomic_DNA"/>
</dbReference>
<comment type="subcellular location">
    <subcellularLocation>
        <location evidence="3">Mitochondrion matrix</location>
    </subcellularLocation>
</comment>
<dbReference type="GO" id="GO:0030976">
    <property type="term" value="F:thiamine pyrophosphate binding"/>
    <property type="evidence" value="ECO:0007669"/>
    <property type="project" value="InterPro"/>
</dbReference>
<evidence type="ECO:0000256" key="9">
    <source>
        <dbReference type="ARBA" id="ARBA00023002"/>
    </source>
</evidence>
<gene>
    <name evidence="17" type="ORF">FOB64_000673</name>
</gene>
<comment type="function">
    <text evidence="12">The 2-oxoglutarate dehydrogenase complex catalyzes the overall conversion of 2-oxoglutarate to succinyl-CoA and CO(2). It contains multiple copies of three enzymatic components: 2-oxoglutarate dehydrogenase (E1), dihydrolipoamide succinyltransferase (E2) and lipoamide dehydrogenase (E3).</text>
</comment>
<keyword evidence="8" id="KW-0809">Transit peptide</keyword>
<accession>A0A8H6F6M3</accession>
<keyword evidence="7" id="KW-0460">Magnesium</keyword>
<dbReference type="Proteomes" id="UP000536275">
    <property type="component" value="Unassembled WGS sequence"/>
</dbReference>
<comment type="similarity">
    <text evidence="4">Belongs to the alpha-ketoglutarate dehydrogenase family.</text>
</comment>
<proteinExistence type="inferred from homology"/>
<dbReference type="SUPFAM" id="SSF52518">
    <property type="entry name" value="Thiamin diphosphate-binding fold (THDP-binding)"/>
    <property type="match status" value="1"/>
</dbReference>
<evidence type="ECO:0000259" key="16">
    <source>
        <dbReference type="Pfam" id="PF16078"/>
    </source>
</evidence>
<evidence type="ECO:0000256" key="13">
    <source>
        <dbReference type="ARBA" id="ARBA00040267"/>
    </source>
</evidence>
<evidence type="ECO:0000256" key="3">
    <source>
        <dbReference type="ARBA" id="ARBA00004305"/>
    </source>
</evidence>
<dbReference type="PANTHER" id="PTHR23152">
    <property type="entry name" value="2-OXOGLUTARATE DEHYDROGENASE"/>
    <property type="match status" value="1"/>
</dbReference>